<protein>
    <submittedName>
        <fullName evidence="2">Fic family protein</fullName>
    </submittedName>
</protein>
<keyword evidence="3" id="KW-1185">Reference proteome</keyword>
<sequence length="280" mass="28578">MVDVLASLSSLADLPGVPAKVAAAREACEQLRWHEALRRRIPEAAAESRVRGAQASAALEGATVPLDLVRDVMRGAAQWPLEPDPVERVARGAVTATAETEHVRGLVSSAPLQALARLHVAAASGLLPSDQLGRPRVDGEPSEELLDLGEAPSASAMRDRLELLVAVMTAGSVVPGLVVAAVAHAEVATLRPFVRGNGVVARAVERALVQGTGLDPTGVVVTEAGHATQGGPAYLGALAAYGTGTPQGLALWIGHCADAVVAGAAQGQQICDAVRAGRLS</sequence>
<reference evidence="2 3" key="1">
    <citation type="submission" date="2020-07" db="EMBL/GenBank/DDBJ databases">
        <title>Sequencing the genomes of 1000 actinobacteria strains.</title>
        <authorList>
            <person name="Klenk H.-P."/>
        </authorList>
    </citation>
    <scope>NUCLEOTIDE SEQUENCE [LARGE SCALE GENOMIC DNA]</scope>
    <source>
        <strain evidence="2 3">DSM 23987</strain>
    </source>
</reference>
<comment type="caution">
    <text evidence="2">The sequence shown here is derived from an EMBL/GenBank/DDBJ whole genome shotgun (WGS) entry which is preliminary data.</text>
</comment>
<accession>A0A852WIX9</accession>
<dbReference type="AlphaFoldDB" id="A0A852WIX9"/>
<dbReference type="RefSeq" id="WP_179421062.1">
    <property type="nucleotide sequence ID" value="NZ_JACCAB010000001.1"/>
</dbReference>
<dbReference type="InterPro" id="IPR036597">
    <property type="entry name" value="Fido-like_dom_sf"/>
</dbReference>
<organism evidence="2 3">
    <name type="scientific">Pedococcus badiiscoriae</name>
    <dbReference type="NCBI Taxonomy" id="642776"/>
    <lineage>
        <taxon>Bacteria</taxon>
        <taxon>Bacillati</taxon>
        <taxon>Actinomycetota</taxon>
        <taxon>Actinomycetes</taxon>
        <taxon>Micrococcales</taxon>
        <taxon>Intrasporangiaceae</taxon>
        <taxon>Pedococcus</taxon>
    </lineage>
</organism>
<evidence type="ECO:0000313" key="2">
    <source>
        <dbReference type="EMBL" id="NYG06604.1"/>
    </source>
</evidence>
<gene>
    <name evidence="2" type="ORF">BJ986_001091</name>
</gene>
<evidence type="ECO:0000259" key="1">
    <source>
        <dbReference type="PROSITE" id="PS51459"/>
    </source>
</evidence>
<evidence type="ECO:0000313" key="3">
    <source>
        <dbReference type="Proteomes" id="UP000573599"/>
    </source>
</evidence>
<dbReference type="InterPro" id="IPR003812">
    <property type="entry name" value="Fido"/>
</dbReference>
<dbReference type="Gene3D" id="1.10.3290.10">
    <property type="entry name" value="Fido-like domain"/>
    <property type="match status" value="1"/>
</dbReference>
<dbReference type="EMBL" id="JACCAB010000001">
    <property type="protein sequence ID" value="NYG06604.1"/>
    <property type="molecule type" value="Genomic_DNA"/>
</dbReference>
<name>A0A852WIX9_9MICO</name>
<proteinExistence type="predicted"/>
<dbReference type="PROSITE" id="PS51459">
    <property type="entry name" value="FIDO"/>
    <property type="match status" value="1"/>
</dbReference>
<dbReference type="Proteomes" id="UP000573599">
    <property type="component" value="Unassembled WGS sequence"/>
</dbReference>
<feature type="domain" description="Fido" evidence="1">
    <location>
        <begin position="110"/>
        <end position="255"/>
    </location>
</feature>